<name>A0ABN7KWU5_9BURK</name>
<evidence type="ECO:0000256" key="1">
    <source>
        <dbReference type="ARBA" id="ARBA00004571"/>
    </source>
</evidence>
<dbReference type="CDD" id="cd00342">
    <property type="entry name" value="gram_neg_porins"/>
    <property type="match status" value="1"/>
</dbReference>
<comment type="caution">
    <text evidence="13">The sequence shown here is derived from an EMBL/GenBank/DDBJ whole genome shotgun (WGS) entry which is preliminary data.</text>
</comment>
<evidence type="ECO:0000256" key="5">
    <source>
        <dbReference type="ARBA" id="ARBA00022692"/>
    </source>
</evidence>
<dbReference type="PANTHER" id="PTHR34501:SF9">
    <property type="entry name" value="MAJOR OUTER MEMBRANE PROTEIN P.IA"/>
    <property type="match status" value="1"/>
</dbReference>
<sequence length="380" mass="39863">MNTGKVCRFGMLAGVIAASPLSASAQSSVTLYGIIDAGVTYVTNDGGSHNIKMDDGVLVPNRWGLKGKEDLGGGLAAIFQLENGFSVLNGKLNQGGALFGRQAYVGLSGGFGKVTLGRQYDFTHDYLSPFNVGGWDASGYGIHQGDFDREGGDRMNNAIKYTSPNFSGFSFGGMYSFSNQAGNFHDGSGWSVGASYEHGPLKLVGAYTYVATPSLDPYGAIGVSTFLGQTVATHGANGVATDLFGDGSFALRSLATLGLGAQYQIGPVALLANFTDTKLKGTGVTEGQSSTMRVYEVGSTWQINPAWSAAGSYQHTTFESHNWNEVSLGLDYALSKRTTLYGAVDGLMASSGVDPVIGYSFAPALSNKQAIVRLAMVHTF</sequence>
<dbReference type="EMBL" id="CAJNBK010000002">
    <property type="protein sequence ID" value="CAE6717471.1"/>
    <property type="molecule type" value="Genomic_DNA"/>
</dbReference>
<evidence type="ECO:0000313" key="14">
    <source>
        <dbReference type="Proteomes" id="UP000672526"/>
    </source>
</evidence>
<evidence type="ECO:0000256" key="9">
    <source>
        <dbReference type="ARBA" id="ARBA00023136"/>
    </source>
</evidence>
<keyword evidence="14" id="KW-1185">Reference proteome</keyword>
<dbReference type="InterPro" id="IPR050298">
    <property type="entry name" value="Gram-neg_bact_OMP"/>
</dbReference>
<evidence type="ECO:0000256" key="11">
    <source>
        <dbReference type="SAM" id="SignalP"/>
    </source>
</evidence>
<dbReference type="InterPro" id="IPR002299">
    <property type="entry name" value="Porin_Neis"/>
</dbReference>
<evidence type="ECO:0000256" key="4">
    <source>
        <dbReference type="ARBA" id="ARBA00022452"/>
    </source>
</evidence>
<dbReference type="Pfam" id="PF13609">
    <property type="entry name" value="Porin_4"/>
    <property type="match status" value="1"/>
</dbReference>
<keyword evidence="10" id="KW-0998">Cell outer membrane</keyword>
<evidence type="ECO:0000313" key="13">
    <source>
        <dbReference type="EMBL" id="CAE6717471.1"/>
    </source>
</evidence>
<organism evidence="13 14">
    <name type="scientific">Paraburkholderia haematera</name>
    <dbReference type="NCBI Taxonomy" id="2793077"/>
    <lineage>
        <taxon>Bacteria</taxon>
        <taxon>Pseudomonadati</taxon>
        <taxon>Pseudomonadota</taxon>
        <taxon>Betaproteobacteria</taxon>
        <taxon>Burkholderiales</taxon>
        <taxon>Burkholderiaceae</taxon>
        <taxon>Paraburkholderia</taxon>
    </lineage>
</organism>
<evidence type="ECO:0000256" key="6">
    <source>
        <dbReference type="ARBA" id="ARBA00022729"/>
    </source>
</evidence>
<dbReference type="PRINTS" id="PR00182">
    <property type="entry name" value="ECOLNEIPORIN"/>
</dbReference>
<keyword evidence="8" id="KW-0626">Porin</keyword>
<dbReference type="RefSeq" id="WP_211610316.1">
    <property type="nucleotide sequence ID" value="NZ_CAJNBK010000002.1"/>
</dbReference>
<evidence type="ECO:0000256" key="3">
    <source>
        <dbReference type="ARBA" id="ARBA00022448"/>
    </source>
</evidence>
<keyword evidence="4" id="KW-1134">Transmembrane beta strand</keyword>
<feature type="chain" id="PRO_5045634254" evidence="11">
    <location>
        <begin position="26"/>
        <end position="380"/>
    </location>
</feature>
<gene>
    <name evidence="13" type="ORF">R69888_01454</name>
</gene>
<dbReference type="InterPro" id="IPR001702">
    <property type="entry name" value="Porin_Gram-ve"/>
</dbReference>
<comment type="subcellular location">
    <subcellularLocation>
        <location evidence="1">Cell outer membrane</location>
        <topology evidence="1">Multi-pass membrane protein</topology>
    </subcellularLocation>
</comment>
<keyword evidence="9" id="KW-0472">Membrane</keyword>
<feature type="signal peptide" evidence="11">
    <location>
        <begin position="1"/>
        <end position="25"/>
    </location>
</feature>
<dbReference type="InterPro" id="IPR033900">
    <property type="entry name" value="Gram_neg_porin_domain"/>
</dbReference>
<protein>
    <submittedName>
        <fullName evidence="13">Outer membrane porin protein</fullName>
    </submittedName>
</protein>
<evidence type="ECO:0000256" key="10">
    <source>
        <dbReference type="ARBA" id="ARBA00023237"/>
    </source>
</evidence>
<keyword evidence="7" id="KW-0406">Ion transport</keyword>
<dbReference type="PANTHER" id="PTHR34501">
    <property type="entry name" value="PROTEIN YDDL-RELATED"/>
    <property type="match status" value="1"/>
</dbReference>
<dbReference type="SUPFAM" id="SSF56935">
    <property type="entry name" value="Porins"/>
    <property type="match status" value="1"/>
</dbReference>
<proteinExistence type="predicted"/>
<dbReference type="Proteomes" id="UP000672526">
    <property type="component" value="Unassembled WGS sequence"/>
</dbReference>
<keyword evidence="3" id="KW-0813">Transport</keyword>
<evidence type="ECO:0000256" key="2">
    <source>
        <dbReference type="ARBA" id="ARBA00011233"/>
    </source>
</evidence>
<dbReference type="Gene3D" id="2.40.160.10">
    <property type="entry name" value="Porin"/>
    <property type="match status" value="1"/>
</dbReference>
<keyword evidence="5" id="KW-0812">Transmembrane</keyword>
<evidence type="ECO:0000259" key="12">
    <source>
        <dbReference type="Pfam" id="PF13609"/>
    </source>
</evidence>
<keyword evidence="6 11" id="KW-0732">Signal</keyword>
<evidence type="ECO:0000256" key="8">
    <source>
        <dbReference type="ARBA" id="ARBA00023114"/>
    </source>
</evidence>
<comment type="subunit">
    <text evidence="2">Homotrimer.</text>
</comment>
<reference evidence="13 14" key="1">
    <citation type="submission" date="2021-02" db="EMBL/GenBank/DDBJ databases">
        <authorList>
            <person name="Vanwijnsberghe S."/>
        </authorList>
    </citation>
    <scope>NUCLEOTIDE SEQUENCE [LARGE SCALE GENOMIC DNA]</scope>
    <source>
        <strain evidence="13 14">LMG 31837</strain>
    </source>
</reference>
<accession>A0ABN7KWU5</accession>
<evidence type="ECO:0000256" key="7">
    <source>
        <dbReference type="ARBA" id="ARBA00023065"/>
    </source>
</evidence>
<dbReference type="PRINTS" id="PR00184">
    <property type="entry name" value="NEISSPPORIN"/>
</dbReference>
<dbReference type="InterPro" id="IPR023614">
    <property type="entry name" value="Porin_dom_sf"/>
</dbReference>
<feature type="domain" description="Porin" evidence="12">
    <location>
        <begin position="15"/>
        <end position="344"/>
    </location>
</feature>